<accession>E6MGX4</accession>
<feature type="domain" description="Phage tail tape measure protein" evidence="4">
    <location>
        <begin position="195"/>
        <end position="381"/>
    </location>
</feature>
<dbReference type="Gene3D" id="1.10.287.1490">
    <property type="match status" value="1"/>
</dbReference>
<keyword evidence="6" id="KW-1185">Reference proteome</keyword>
<feature type="coiled-coil region" evidence="2">
    <location>
        <begin position="52"/>
        <end position="116"/>
    </location>
</feature>
<dbReference type="RefSeq" id="WP_006598681.1">
    <property type="nucleotide sequence ID" value="NZ_GL622359.1"/>
</dbReference>
<feature type="transmembrane region" description="Helical" evidence="3">
    <location>
        <begin position="520"/>
        <end position="537"/>
    </location>
</feature>
<gene>
    <name evidence="5" type="ORF">HMP0721_1258</name>
</gene>
<evidence type="ECO:0000313" key="5">
    <source>
        <dbReference type="EMBL" id="EFV01864.1"/>
    </source>
</evidence>
<dbReference type="OrthoDB" id="1775949at2"/>
<evidence type="ECO:0000313" key="6">
    <source>
        <dbReference type="Proteomes" id="UP000004754"/>
    </source>
</evidence>
<dbReference type="NCBIfam" id="TIGR01760">
    <property type="entry name" value="tape_meas_TP901"/>
    <property type="match status" value="1"/>
</dbReference>
<dbReference type="STRING" id="887929.HMP0721_1258"/>
<protein>
    <submittedName>
        <fullName evidence="5">Phage tail tape measure protein, TP901 family</fullName>
    </submittedName>
</protein>
<keyword evidence="1" id="KW-1188">Viral release from host cell</keyword>
<dbReference type="AlphaFoldDB" id="E6MGX4"/>
<dbReference type="eggNOG" id="COG5283">
    <property type="taxonomic scope" value="Bacteria"/>
</dbReference>
<dbReference type="Pfam" id="PF10145">
    <property type="entry name" value="PhageMin_Tail"/>
    <property type="match status" value="1"/>
</dbReference>
<proteinExistence type="predicted"/>
<evidence type="ECO:0000256" key="1">
    <source>
        <dbReference type="ARBA" id="ARBA00022612"/>
    </source>
</evidence>
<comment type="caution">
    <text evidence="5">The sequence shown here is derived from an EMBL/GenBank/DDBJ whole genome shotgun (WGS) entry which is preliminary data.</text>
</comment>
<dbReference type="EMBL" id="AEQN01000016">
    <property type="protein sequence ID" value="EFV01864.1"/>
    <property type="molecule type" value="Genomic_DNA"/>
</dbReference>
<evidence type="ECO:0000256" key="3">
    <source>
        <dbReference type="SAM" id="Phobius"/>
    </source>
</evidence>
<evidence type="ECO:0000259" key="4">
    <source>
        <dbReference type="Pfam" id="PF10145"/>
    </source>
</evidence>
<feature type="transmembrane region" description="Helical" evidence="3">
    <location>
        <begin position="543"/>
        <end position="561"/>
    </location>
</feature>
<keyword evidence="3" id="KW-0472">Membrane</keyword>
<keyword evidence="3" id="KW-1133">Transmembrane helix</keyword>
<keyword evidence="3" id="KW-0812">Transmembrane</keyword>
<dbReference type="PANTHER" id="PTHR37813:SF1">
    <property type="entry name" value="FELS-2 PROPHAGE PROTEIN"/>
    <property type="match status" value="1"/>
</dbReference>
<organism evidence="5 6">
    <name type="scientific">Pseudoramibacter alactolyticus ATCC 23263</name>
    <dbReference type="NCBI Taxonomy" id="887929"/>
    <lineage>
        <taxon>Bacteria</taxon>
        <taxon>Bacillati</taxon>
        <taxon>Bacillota</taxon>
        <taxon>Clostridia</taxon>
        <taxon>Eubacteriales</taxon>
        <taxon>Eubacteriaceae</taxon>
        <taxon>Pseudoramibacter</taxon>
    </lineage>
</organism>
<dbReference type="InterPro" id="IPR010090">
    <property type="entry name" value="Phage_tape_meas"/>
</dbReference>
<dbReference type="Proteomes" id="UP000004754">
    <property type="component" value="Unassembled WGS sequence"/>
</dbReference>
<dbReference type="eggNOG" id="COG5412">
    <property type="taxonomic scope" value="Bacteria"/>
</dbReference>
<name>E6MGX4_9FIRM</name>
<reference evidence="5 6" key="1">
    <citation type="submission" date="2010-12" db="EMBL/GenBank/DDBJ databases">
        <authorList>
            <person name="Muzny D."/>
            <person name="Qin X."/>
            <person name="Deng J."/>
            <person name="Jiang H."/>
            <person name="Liu Y."/>
            <person name="Qu J."/>
            <person name="Song X.-Z."/>
            <person name="Zhang L."/>
            <person name="Thornton R."/>
            <person name="Coyle M."/>
            <person name="Francisco L."/>
            <person name="Jackson L."/>
            <person name="Javaid M."/>
            <person name="Korchina V."/>
            <person name="Kovar C."/>
            <person name="Mata R."/>
            <person name="Mathew T."/>
            <person name="Ngo R."/>
            <person name="Nguyen L."/>
            <person name="Nguyen N."/>
            <person name="Okwuonu G."/>
            <person name="Ongeri F."/>
            <person name="Pham C."/>
            <person name="Simmons D."/>
            <person name="Wilczek-Boney K."/>
            <person name="Hale W."/>
            <person name="Jakkamsetti A."/>
            <person name="Pham P."/>
            <person name="Ruth R."/>
            <person name="San Lucas F."/>
            <person name="Warren J."/>
            <person name="Zhang J."/>
            <person name="Zhao Z."/>
            <person name="Zhou C."/>
            <person name="Zhu D."/>
            <person name="Lee S."/>
            <person name="Bess C."/>
            <person name="Blankenburg K."/>
            <person name="Forbes L."/>
            <person name="Fu Q."/>
            <person name="Gubbala S."/>
            <person name="Hirani K."/>
            <person name="Jayaseelan J.C."/>
            <person name="Lara F."/>
            <person name="Munidasa M."/>
            <person name="Palculict T."/>
            <person name="Patil S."/>
            <person name="Pu L.-L."/>
            <person name="Saada N."/>
            <person name="Tang L."/>
            <person name="Weissenberger G."/>
            <person name="Zhu Y."/>
            <person name="Hemphill L."/>
            <person name="Shang Y."/>
            <person name="Youmans B."/>
            <person name="Ayvaz T."/>
            <person name="Ross M."/>
            <person name="Santibanez J."/>
            <person name="Aqrawi P."/>
            <person name="Gross S."/>
            <person name="Joshi V."/>
            <person name="Fowler G."/>
            <person name="Nazareth L."/>
            <person name="Reid J."/>
            <person name="Worley K."/>
            <person name="Petrosino J."/>
            <person name="Highlander S."/>
            <person name="Gibbs R."/>
        </authorList>
    </citation>
    <scope>NUCLEOTIDE SEQUENCE [LARGE SCALE GENOMIC DNA]</scope>
    <source>
        <strain evidence="5 6">ATCC 23263</strain>
    </source>
</reference>
<dbReference type="Gene3D" id="1.20.120.20">
    <property type="entry name" value="Apolipoprotein"/>
    <property type="match status" value="1"/>
</dbReference>
<keyword evidence="2" id="KW-0175">Coiled coil</keyword>
<evidence type="ECO:0000256" key="2">
    <source>
        <dbReference type="SAM" id="Coils"/>
    </source>
</evidence>
<feature type="transmembrane region" description="Helical" evidence="3">
    <location>
        <begin position="485"/>
        <end position="508"/>
    </location>
</feature>
<sequence>MGYGNLKGLKIEIDGDTTKLTSALGKMDRKISATQRSLKAMDKALKFNPGNTDLLVRKQNALQRQLQETKNKSAQLKQAYDKLKASDPEGKHVNQLNALQREIDETKAKEAELTRELNRFDSVGAQKIAAVGGKLKTLGSNISGVGQAIMPVSVAAAGGLAFATKSAMSFEKSMAKVGTIADTSQVSMKTLSNGIMNLSNKTGKSTSDLSAGLYQAISASVKTKDAMKFMADAANLSKAGFLSTKDSVDVLTTVLNAYKMKASETKNVSDILIQTQNDGKTTVNELSKSLGSVIPTASALGVNLKNVASAYAIMTKGGISTAESGTYLRAMLNELGKEGSGVAQILKQKTGKTFGELMSSGKSLGDVLGILKDSVGGNSEKFKNLWANTRAGTGALALTKGGAKEFNDELQKMNGSAGNTSKALKTLGGSSSAQAKKGLNALKNIGTTLGTTLMATLGPTLEKVSNHLVKMANAFMKLSPTTQNIILVIGGIVATAGPLLMFIGSLMGSVGNILTMAPKIVGAIKNIGSAFSALGGFLAANPIVLIIAGIAALVVALVVLYHKSETFRNFVNGAVAAIKGVVLGVINGIKAGITGFVSAVSSAWNSLKSATTSAWNAVKNAILSVWNGIKSTVTGAVSAVRSTITGVWNGIKSTTSNVWNGIKNAVGNAINGAKGFINRFKPKLPHVNNPVASLLGWVKNAINKARSIINGFRPHLPKLSFPHINLPHFKVSGGSAPWGIGGKGSLPKFSVNWYKKGGIFDSPSIIGVGEAGPEAVLPISKLEGILKKTFKPQTVLNGTVFKIYAAEGQSAEAIGDTVLNKIIHLCKVQGGMISG</sequence>
<dbReference type="HOGENOM" id="CLU_002005_4_1_9"/>
<dbReference type="eggNOG" id="COG5280">
    <property type="taxonomic scope" value="Bacteria"/>
</dbReference>
<dbReference type="PANTHER" id="PTHR37813">
    <property type="entry name" value="FELS-2 PROPHAGE PROTEIN"/>
    <property type="match status" value="1"/>
</dbReference>